<keyword evidence="5" id="KW-1185">Reference proteome</keyword>
<dbReference type="GO" id="GO:1900150">
    <property type="term" value="P:regulation of defense response to fungus"/>
    <property type="evidence" value="ECO:0007669"/>
    <property type="project" value="InterPro"/>
</dbReference>
<feature type="compositionally biased region" description="Polar residues" evidence="1">
    <location>
        <begin position="382"/>
        <end position="391"/>
    </location>
</feature>
<feature type="compositionally biased region" description="Polar residues" evidence="1">
    <location>
        <begin position="96"/>
        <end position="112"/>
    </location>
</feature>
<gene>
    <name evidence="4" type="ORF">STAS_28197</name>
</gene>
<comment type="caution">
    <text evidence="4">The sequence shown here is derived from an EMBL/GenBank/DDBJ whole genome shotgun (WGS) entry which is preliminary data.</text>
</comment>
<feature type="region of interest" description="Disordered" evidence="1">
    <location>
        <begin position="684"/>
        <end position="709"/>
    </location>
</feature>
<name>A0A5A7QZK8_STRAF</name>
<dbReference type="AlphaFoldDB" id="A0A5A7QZK8"/>
<dbReference type="OrthoDB" id="1930285at2759"/>
<dbReference type="PANTHER" id="PTHR31105">
    <property type="entry name" value="EXTRA-LARGE G-PROTEIN-LIKE"/>
    <property type="match status" value="1"/>
</dbReference>
<organism evidence="4 5">
    <name type="scientific">Striga asiatica</name>
    <name type="common">Asiatic witchweed</name>
    <name type="synonym">Buchnera asiatica</name>
    <dbReference type="NCBI Taxonomy" id="4170"/>
    <lineage>
        <taxon>Eukaryota</taxon>
        <taxon>Viridiplantae</taxon>
        <taxon>Streptophyta</taxon>
        <taxon>Embryophyta</taxon>
        <taxon>Tracheophyta</taxon>
        <taxon>Spermatophyta</taxon>
        <taxon>Magnoliopsida</taxon>
        <taxon>eudicotyledons</taxon>
        <taxon>Gunneridae</taxon>
        <taxon>Pentapetalae</taxon>
        <taxon>asterids</taxon>
        <taxon>lamiids</taxon>
        <taxon>Lamiales</taxon>
        <taxon>Orobanchaceae</taxon>
        <taxon>Buchnereae</taxon>
        <taxon>Striga</taxon>
    </lineage>
</organism>
<feature type="domain" description="Enhanced disease resistance 4-like N-terminal" evidence="3">
    <location>
        <begin position="8"/>
        <end position="41"/>
    </location>
</feature>
<feature type="compositionally biased region" description="Polar residues" evidence="1">
    <location>
        <begin position="48"/>
        <end position="63"/>
    </location>
</feature>
<dbReference type="Proteomes" id="UP000325081">
    <property type="component" value="Unassembled WGS sequence"/>
</dbReference>
<dbReference type="EMBL" id="BKCP01009404">
    <property type="protein sequence ID" value="GER50870.1"/>
    <property type="molecule type" value="Genomic_DNA"/>
</dbReference>
<dbReference type="Pfam" id="PF11331">
    <property type="entry name" value="Zn_ribbon_12"/>
    <property type="match status" value="1"/>
</dbReference>
<evidence type="ECO:0000256" key="1">
    <source>
        <dbReference type="SAM" id="MobiDB-lite"/>
    </source>
</evidence>
<feature type="region of interest" description="Disordered" evidence="1">
    <location>
        <begin position="370"/>
        <end position="416"/>
    </location>
</feature>
<evidence type="ECO:0000259" key="2">
    <source>
        <dbReference type="Pfam" id="PF11331"/>
    </source>
</evidence>
<dbReference type="PANTHER" id="PTHR31105:SF38">
    <property type="entry name" value="PROTEIN ENHANCED DISEASE RESISTANCE 4"/>
    <property type="match status" value="1"/>
</dbReference>
<evidence type="ECO:0000313" key="5">
    <source>
        <dbReference type="Proteomes" id="UP000325081"/>
    </source>
</evidence>
<dbReference type="InterPro" id="IPR021480">
    <property type="entry name" value="Zinc_ribbon_12"/>
</dbReference>
<accession>A0A5A7QZK8</accession>
<feature type="region of interest" description="Disordered" evidence="1">
    <location>
        <begin position="42"/>
        <end position="126"/>
    </location>
</feature>
<dbReference type="InterPro" id="IPR055126">
    <property type="entry name" value="EDR4-like_N"/>
</dbReference>
<sequence>MTNQGSTKVRLVRCPKCRQVLAELPEVPLYKCGGCGTVLQAKNRRPETNSSGSSSQETCSAAKSQPDELLEAGSSSQPFTSPPEIETLSDKDNARCNGNSLELGEDTSNLSGSPEAPDEGSPTETKNFIAHSSVHHISNAYHGESSLDGSFSDEIPSSGEFSLEAQVRSMPEAGEHMERHKKDQTEREVSERVRQKGVKVQNFPEHEHLESVLPPQVHASVSQKEGYLQENKASHIISRANESHISPPTEQIKESNTNTNGYRSNATSRSPSKESLVSFYLASSDNEIPTHFPRDKRNFGRFSSLDTFGSSSPPMANYPINGTTYYAYDSSESSYDGNYDQVRERILHHPRKNKKDTDTSSIEMLGRNGLRGHARNHHWSQPAESSRYTSGNRKRLDGEEGFSRLPFPSRASVLKPQCPEPNKLDLLRTVCELQDQLNRMQLPEIGRYNNHNHFPLKRETYSGARHPHSYNARPSQVDVCPGQWDLPHYRPPQAGCSCPHCLSGTQDCRYSSHLPPRSSMCGAARPSTSSALQPVTDLKEKYLRHVRPVAGGAPMVSCYDCTELLLLPADFLLFNRKKYHRLKCGACRTILRFSLHGGTHIVPYVPEAIAPPPPLGNANTRDGPRHHQGPVRRAAEPVSCSDDGKVSSRGSFEAVEDRKMKSVLTGSWGEGGLGMGRWKVGPTSEIEELPSSPLHRLMGYSSPSQVLDN</sequence>
<reference evidence="5" key="1">
    <citation type="journal article" date="2019" name="Curr. Biol.">
        <title>Genome Sequence of Striga asiatica Provides Insight into the Evolution of Plant Parasitism.</title>
        <authorList>
            <person name="Yoshida S."/>
            <person name="Kim S."/>
            <person name="Wafula E.K."/>
            <person name="Tanskanen J."/>
            <person name="Kim Y.M."/>
            <person name="Honaas L."/>
            <person name="Yang Z."/>
            <person name="Spallek T."/>
            <person name="Conn C.E."/>
            <person name="Ichihashi Y."/>
            <person name="Cheong K."/>
            <person name="Cui S."/>
            <person name="Der J.P."/>
            <person name="Gundlach H."/>
            <person name="Jiao Y."/>
            <person name="Hori C."/>
            <person name="Ishida J.K."/>
            <person name="Kasahara H."/>
            <person name="Kiba T."/>
            <person name="Kim M.S."/>
            <person name="Koo N."/>
            <person name="Laohavisit A."/>
            <person name="Lee Y.H."/>
            <person name="Lumba S."/>
            <person name="McCourt P."/>
            <person name="Mortimer J.C."/>
            <person name="Mutuku J.M."/>
            <person name="Nomura T."/>
            <person name="Sasaki-Sekimoto Y."/>
            <person name="Seto Y."/>
            <person name="Wang Y."/>
            <person name="Wakatake T."/>
            <person name="Sakakibara H."/>
            <person name="Demura T."/>
            <person name="Yamaguchi S."/>
            <person name="Yoneyama K."/>
            <person name="Manabe R.I."/>
            <person name="Nelson D.C."/>
            <person name="Schulman A.H."/>
            <person name="Timko M.P."/>
            <person name="dePamphilis C.W."/>
            <person name="Choi D."/>
            <person name="Shirasu K."/>
        </authorList>
    </citation>
    <scope>NUCLEOTIDE SEQUENCE [LARGE SCALE GENOMIC DNA]</scope>
    <source>
        <strain evidence="5">cv. UVA1</strain>
    </source>
</reference>
<feature type="region of interest" description="Disordered" evidence="1">
    <location>
        <begin position="243"/>
        <end position="274"/>
    </location>
</feature>
<feature type="domain" description="Probable zinc-ribbon" evidence="2">
    <location>
        <begin position="550"/>
        <end position="595"/>
    </location>
</feature>
<proteinExistence type="predicted"/>
<dbReference type="Pfam" id="PF22910">
    <property type="entry name" value="EDR4-like_1st"/>
    <property type="match status" value="1"/>
</dbReference>
<evidence type="ECO:0000313" key="4">
    <source>
        <dbReference type="EMBL" id="GER50870.1"/>
    </source>
</evidence>
<dbReference type="InterPro" id="IPR040244">
    <property type="entry name" value="EDR4-like"/>
</dbReference>
<protein>
    <submittedName>
        <fullName evidence="4">Uncharacterized protein</fullName>
    </submittedName>
</protein>
<evidence type="ECO:0000259" key="3">
    <source>
        <dbReference type="Pfam" id="PF22910"/>
    </source>
</evidence>
<feature type="region of interest" description="Disordered" evidence="1">
    <location>
        <begin position="614"/>
        <end position="652"/>
    </location>
</feature>